<keyword evidence="1" id="KW-0472">Membrane</keyword>
<dbReference type="RefSeq" id="XP_038073006.1">
    <property type="nucleotide sequence ID" value="XM_038217078.1"/>
</dbReference>
<proteinExistence type="predicted"/>
<keyword evidence="1" id="KW-1133">Transmembrane helix</keyword>
<evidence type="ECO:0000256" key="1">
    <source>
        <dbReference type="SAM" id="Phobius"/>
    </source>
</evidence>
<dbReference type="EnsemblMetazoa" id="XM_038217071.1">
    <property type="protein sequence ID" value="XP_038072999.1"/>
    <property type="gene ID" value="LOC119741311"/>
</dbReference>
<keyword evidence="1" id="KW-0812">Transmembrane</keyword>
<reference evidence="2" key="1">
    <citation type="submission" date="2022-11" db="UniProtKB">
        <authorList>
            <consortium name="EnsemblMetazoa"/>
        </authorList>
    </citation>
    <scope>IDENTIFICATION</scope>
</reference>
<dbReference type="Proteomes" id="UP000887568">
    <property type="component" value="Unplaced"/>
</dbReference>
<sequence length="160" mass="16559">MVLAIVGSMATVAIITLAAMSAGFDRMFCRYSYSPDSATCLSSHEARVAVGVLLCLLAFTDAVVAIVGAGMSCGALCCSTGHSTPQPNVMVCYTTGPQMTVPQQSAMSNPAYGGPPNYEEAIHDPVVGAQGGAEAKDVIDHDYVQPYPIKVKPADLGSQI</sequence>
<dbReference type="EnsemblMetazoa" id="XM_038217078.1">
    <property type="protein sequence ID" value="XP_038073006.1"/>
    <property type="gene ID" value="LOC119741311"/>
</dbReference>
<dbReference type="RefSeq" id="XP_038073154.1">
    <property type="nucleotide sequence ID" value="XM_038217226.1"/>
</dbReference>
<name>A0A914BAV8_PATMI</name>
<dbReference type="GeneID" id="119741311"/>
<organism evidence="2 3">
    <name type="scientific">Patiria miniata</name>
    <name type="common">Bat star</name>
    <name type="synonym">Asterina miniata</name>
    <dbReference type="NCBI Taxonomy" id="46514"/>
    <lineage>
        <taxon>Eukaryota</taxon>
        <taxon>Metazoa</taxon>
        <taxon>Echinodermata</taxon>
        <taxon>Eleutherozoa</taxon>
        <taxon>Asterozoa</taxon>
        <taxon>Asteroidea</taxon>
        <taxon>Valvatacea</taxon>
        <taxon>Valvatida</taxon>
        <taxon>Asterinidae</taxon>
        <taxon>Patiria</taxon>
    </lineage>
</organism>
<accession>A0A914BAV8</accession>
<dbReference type="EnsemblMetazoa" id="XM_038217226.1">
    <property type="protein sequence ID" value="XP_038073154.1"/>
    <property type="gene ID" value="LOC119741454"/>
</dbReference>
<dbReference type="RefSeq" id="XP_038073140.1">
    <property type="nucleotide sequence ID" value="XM_038217212.1"/>
</dbReference>
<evidence type="ECO:0000313" key="2">
    <source>
        <dbReference type="EnsemblMetazoa" id="XP_038073154.1"/>
    </source>
</evidence>
<dbReference type="RefSeq" id="XP_038072992.1">
    <property type="nucleotide sequence ID" value="XM_038217064.1"/>
</dbReference>
<dbReference type="RefSeq" id="XP_038072999.1">
    <property type="nucleotide sequence ID" value="XM_038217071.1"/>
</dbReference>
<feature type="transmembrane region" description="Helical" evidence="1">
    <location>
        <begin position="48"/>
        <end position="71"/>
    </location>
</feature>
<feature type="transmembrane region" description="Helical" evidence="1">
    <location>
        <begin position="6"/>
        <end position="28"/>
    </location>
</feature>
<dbReference type="AlphaFoldDB" id="A0A914BAV8"/>
<evidence type="ECO:0000313" key="3">
    <source>
        <dbReference type="Proteomes" id="UP000887568"/>
    </source>
</evidence>
<dbReference type="EnsemblMetazoa" id="XM_038217064.1">
    <property type="protein sequence ID" value="XP_038072992.1"/>
    <property type="gene ID" value="LOC119741311"/>
</dbReference>
<dbReference type="GeneID" id="119741454"/>
<dbReference type="RefSeq" id="XP_038073146.1">
    <property type="nucleotide sequence ID" value="XM_038217218.1"/>
</dbReference>
<protein>
    <submittedName>
        <fullName evidence="2">Uncharacterized protein</fullName>
    </submittedName>
</protein>
<dbReference type="EnsemblMetazoa" id="XM_038217218.1">
    <property type="protein sequence ID" value="XP_038073146.1"/>
    <property type="gene ID" value="LOC119741454"/>
</dbReference>
<dbReference type="OrthoDB" id="10186065at2759"/>
<keyword evidence="3" id="KW-1185">Reference proteome</keyword>
<dbReference type="EnsemblMetazoa" id="XM_038217212.1">
    <property type="protein sequence ID" value="XP_038073140.1"/>
    <property type="gene ID" value="LOC119741454"/>
</dbReference>